<keyword evidence="3" id="KW-1185">Reference proteome</keyword>
<evidence type="ECO:0000313" key="2">
    <source>
        <dbReference type="EMBL" id="CBK22625.2"/>
    </source>
</evidence>
<protein>
    <recommendedName>
        <fullName evidence="1">BRO1 domain-containing protein</fullName>
    </recommendedName>
</protein>
<organism evidence="2">
    <name type="scientific">Blastocystis hominis</name>
    <dbReference type="NCBI Taxonomy" id="12968"/>
    <lineage>
        <taxon>Eukaryota</taxon>
        <taxon>Sar</taxon>
        <taxon>Stramenopiles</taxon>
        <taxon>Bigyra</taxon>
        <taxon>Opalozoa</taxon>
        <taxon>Opalinata</taxon>
        <taxon>Blastocystidae</taxon>
        <taxon>Blastocystis</taxon>
    </lineage>
</organism>
<gene>
    <name evidence="2" type="ORF">GSBLH_T00006483001</name>
</gene>
<dbReference type="InterPro" id="IPR038499">
    <property type="entry name" value="BRO1_sf"/>
</dbReference>
<dbReference type="GeneID" id="24922607"/>
<dbReference type="AlphaFoldDB" id="D8M2Q2"/>
<dbReference type="InParanoid" id="D8M2Q2"/>
<evidence type="ECO:0000259" key="1">
    <source>
        <dbReference type="SMART" id="SM01041"/>
    </source>
</evidence>
<dbReference type="Pfam" id="PF03097">
    <property type="entry name" value="BRO1"/>
    <property type="match status" value="1"/>
</dbReference>
<proteinExistence type="predicted"/>
<dbReference type="SMART" id="SM01041">
    <property type="entry name" value="BRO1"/>
    <property type="match status" value="1"/>
</dbReference>
<dbReference type="EMBL" id="FN668650">
    <property type="protein sequence ID" value="CBK22625.2"/>
    <property type="molecule type" value="Genomic_DNA"/>
</dbReference>
<name>D8M2Q2_BLAHO</name>
<reference evidence="2" key="1">
    <citation type="submission" date="2010-02" db="EMBL/GenBank/DDBJ databases">
        <title>Sequencing and annotation of the Blastocystis hominis genome.</title>
        <authorList>
            <person name="Wincker P."/>
        </authorList>
    </citation>
    <scope>NUCLEOTIDE SEQUENCE</scope>
    <source>
        <strain evidence="2">Singapore isolate B</strain>
    </source>
</reference>
<sequence>MYCSIPLKKSQAKSIKKPIYNYLCKRKGNTYLSELQNELARIDEIRKSVCSIESYRTDQDILTLEEYQSILDNISNSCALYERDCLDISVRWSSIDNQKQFQEYNFSYERSLVIFNLACLYSQRACKQYNSNDLNGASYNFLKASQTFEYIYYVLSFSFSNISLHNLLYAFYWSIEYEKLYKTSNSKCSQLAALAAESYSLFDSASNLFNNARASQSWIDICENAKQLCELRRLADYSRMFMKENKRFSNPYGKGLCLAEYVLKKIDSLPRYLQKQMASYLNTIQEKMNRVKEIIRYNQLEAYLVSIGEIILIDEPVEEPREFYEPEVTRSQLFYAFVPHSVTDNMLRYAETLAVEMKNELNLWSLEEKLQDAVRHSNFNINLYALSEQDLQNEVHEVLSSFNEGMFNTTSEKIRNARSQVSILMSRVNGCQNQIWSEKEWERENRNFIIENGLDVLPDRFFYGKLNGCETQVRELNAALQDAEKSFNCLVDAYEYVKNGPVIPPLATTLYNQSILELNAMYQTIRKSLLSLYKRLELFEKAVRNDYHAHAMLLQDQGMGLDYVIRLGRSRISELRNRYKIEYNGIEQQIRDFNCRAIKLDNQIDPSTNPRKATIKRILSLKTLHNAIDKKSEDISSIYESITMELDQISHSLSRSISSLHSSLNQARAQIRVNPNDRYCECGQSKCFPVCCTKAIIIDLVQKTNSETPVSPFPSSQ</sequence>
<dbReference type="RefSeq" id="XP_012896673.1">
    <property type="nucleotide sequence ID" value="XM_013041219.1"/>
</dbReference>
<feature type="domain" description="BRO1" evidence="1">
    <location>
        <begin position="1"/>
        <end position="350"/>
    </location>
</feature>
<accession>D8M2Q2</accession>
<evidence type="ECO:0000313" key="3">
    <source>
        <dbReference type="Proteomes" id="UP000008312"/>
    </source>
</evidence>
<dbReference type="OrthoDB" id="10687456at2759"/>
<dbReference type="Proteomes" id="UP000008312">
    <property type="component" value="Unassembled WGS sequence"/>
</dbReference>
<dbReference type="InterPro" id="IPR004328">
    <property type="entry name" value="BRO1_dom"/>
</dbReference>
<dbReference type="Gene3D" id="1.25.40.280">
    <property type="entry name" value="alix/aip1 like domains"/>
    <property type="match status" value="1"/>
</dbReference>